<dbReference type="PROSITE" id="PS50931">
    <property type="entry name" value="HTH_LYSR"/>
    <property type="match status" value="1"/>
</dbReference>
<evidence type="ECO:0000259" key="5">
    <source>
        <dbReference type="PROSITE" id="PS50931"/>
    </source>
</evidence>
<keyword evidence="3" id="KW-0238">DNA-binding</keyword>
<feature type="domain" description="HTH lysR-type" evidence="5">
    <location>
        <begin position="7"/>
        <end position="64"/>
    </location>
</feature>
<sequence length="307" mass="33605">MDWTYRLRLRHLQVLVSLAETGNLSQSAAALNTTQPALSKWLKELEADVGLPLFERHARGLRPTAYGESLIEHARRIEAHLDGARDDMQALLDGGSGLVTIGTSGVASGDTVPLAVSQLLERLPRAQVRLVESTMNLLIPQLVRGELDIVVGRSAPDNADPQIEAEILYMEPIHFVCRPQHPLAEKRTVDWEDLLAYPWIVWPRGTPVRTAFETALAAAGQAMPSRCVESNSSLLNITLLNHTDLLGVASHRGALRFERMNAVRILPMQLAGFGSVSMYWRPDSLSRIAVSAALDCLRACAAANAEP</sequence>
<gene>
    <name evidence="6" type="ORF">FAZ95_29420</name>
</gene>
<evidence type="ECO:0000256" key="1">
    <source>
        <dbReference type="ARBA" id="ARBA00009437"/>
    </source>
</evidence>
<keyword evidence="4" id="KW-0804">Transcription</keyword>
<dbReference type="InterPro" id="IPR050950">
    <property type="entry name" value="HTH-type_LysR_regulators"/>
</dbReference>
<dbReference type="Gene3D" id="3.40.190.290">
    <property type="match status" value="1"/>
</dbReference>
<dbReference type="PANTHER" id="PTHR30419:SF8">
    <property type="entry name" value="NITROGEN ASSIMILATION TRANSCRIPTIONAL ACTIVATOR-RELATED"/>
    <property type="match status" value="1"/>
</dbReference>
<dbReference type="FunFam" id="1.10.10.10:FF:000001">
    <property type="entry name" value="LysR family transcriptional regulator"/>
    <property type="match status" value="1"/>
</dbReference>
<proteinExistence type="inferred from homology"/>
<dbReference type="InterPro" id="IPR005119">
    <property type="entry name" value="LysR_subst-bd"/>
</dbReference>
<dbReference type="OrthoDB" id="5914299at2"/>
<dbReference type="EMBL" id="CP040078">
    <property type="protein sequence ID" value="QCP53194.1"/>
    <property type="molecule type" value="Genomic_DNA"/>
</dbReference>
<dbReference type="GO" id="GO:0005829">
    <property type="term" value="C:cytosol"/>
    <property type="evidence" value="ECO:0007669"/>
    <property type="project" value="TreeGrafter"/>
</dbReference>
<organism evidence="6 7">
    <name type="scientific">Trinickia violacea</name>
    <dbReference type="NCBI Taxonomy" id="2571746"/>
    <lineage>
        <taxon>Bacteria</taxon>
        <taxon>Pseudomonadati</taxon>
        <taxon>Pseudomonadota</taxon>
        <taxon>Betaproteobacteria</taxon>
        <taxon>Burkholderiales</taxon>
        <taxon>Burkholderiaceae</taxon>
        <taxon>Trinickia</taxon>
    </lineage>
</organism>
<dbReference type="SUPFAM" id="SSF46785">
    <property type="entry name" value="Winged helix' DNA-binding domain"/>
    <property type="match status" value="1"/>
</dbReference>
<dbReference type="GO" id="GO:0003700">
    <property type="term" value="F:DNA-binding transcription factor activity"/>
    <property type="evidence" value="ECO:0007669"/>
    <property type="project" value="InterPro"/>
</dbReference>
<dbReference type="SUPFAM" id="SSF53850">
    <property type="entry name" value="Periplasmic binding protein-like II"/>
    <property type="match status" value="1"/>
</dbReference>
<dbReference type="KEGG" id="tvl:FAZ95_29420"/>
<reference evidence="6 7" key="1">
    <citation type="submission" date="2019-05" db="EMBL/GenBank/DDBJ databases">
        <title>Burkholderia sp. DHOD12, isolated from subtropical forest soil.</title>
        <authorList>
            <person name="Gao Z.-H."/>
            <person name="Qiu L.-H."/>
        </authorList>
    </citation>
    <scope>NUCLEOTIDE SEQUENCE [LARGE SCALE GENOMIC DNA]</scope>
    <source>
        <strain evidence="6 7">DHOD12</strain>
    </source>
</reference>
<dbReference type="Proteomes" id="UP000298656">
    <property type="component" value="Chromosome 2"/>
</dbReference>
<accession>A0A4P8J0R7</accession>
<dbReference type="InterPro" id="IPR000847">
    <property type="entry name" value="LysR_HTH_N"/>
</dbReference>
<dbReference type="Pfam" id="PF03466">
    <property type="entry name" value="LysR_substrate"/>
    <property type="match status" value="1"/>
</dbReference>
<evidence type="ECO:0000313" key="7">
    <source>
        <dbReference type="Proteomes" id="UP000298656"/>
    </source>
</evidence>
<evidence type="ECO:0000256" key="3">
    <source>
        <dbReference type="ARBA" id="ARBA00023125"/>
    </source>
</evidence>
<keyword evidence="7" id="KW-1185">Reference proteome</keyword>
<dbReference type="GO" id="GO:0003677">
    <property type="term" value="F:DNA binding"/>
    <property type="evidence" value="ECO:0007669"/>
    <property type="project" value="UniProtKB-KW"/>
</dbReference>
<dbReference type="PRINTS" id="PR00039">
    <property type="entry name" value="HTHLYSR"/>
</dbReference>
<protein>
    <submittedName>
        <fullName evidence="6">LysR family transcriptional regulator</fullName>
    </submittedName>
</protein>
<dbReference type="RefSeq" id="WP_137335964.1">
    <property type="nucleotide sequence ID" value="NZ_CP040078.1"/>
</dbReference>
<dbReference type="Pfam" id="PF00126">
    <property type="entry name" value="HTH_1"/>
    <property type="match status" value="1"/>
</dbReference>
<dbReference type="InterPro" id="IPR036390">
    <property type="entry name" value="WH_DNA-bd_sf"/>
</dbReference>
<evidence type="ECO:0000256" key="2">
    <source>
        <dbReference type="ARBA" id="ARBA00023015"/>
    </source>
</evidence>
<evidence type="ECO:0000313" key="6">
    <source>
        <dbReference type="EMBL" id="QCP53194.1"/>
    </source>
</evidence>
<evidence type="ECO:0000256" key="4">
    <source>
        <dbReference type="ARBA" id="ARBA00023163"/>
    </source>
</evidence>
<comment type="similarity">
    <text evidence="1">Belongs to the LysR transcriptional regulatory family.</text>
</comment>
<name>A0A4P8J0R7_9BURK</name>
<dbReference type="InterPro" id="IPR036388">
    <property type="entry name" value="WH-like_DNA-bd_sf"/>
</dbReference>
<dbReference type="PANTHER" id="PTHR30419">
    <property type="entry name" value="HTH-TYPE TRANSCRIPTIONAL REGULATOR YBHD"/>
    <property type="match status" value="1"/>
</dbReference>
<dbReference type="Gene3D" id="1.10.10.10">
    <property type="entry name" value="Winged helix-like DNA-binding domain superfamily/Winged helix DNA-binding domain"/>
    <property type="match status" value="1"/>
</dbReference>
<dbReference type="AlphaFoldDB" id="A0A4P8J0R7"/>
<keyword evidence="2" id="KW-0805">Transcription regulation</keyword>